<keyword evidence="2" id="KW-1185">Reference proteome</keyword>
<dbReference type="Pfam" id="PF10139">
    <property type="entry name" value="Virul_Fac"/>
    <property type="match status" value="1"/>
</dbReference>
<proteinExistence type="predicted"/>
<gene>
    <name evidence="1" type="ORF">HWQ67_04705</name>
</gene>
<dbReference type="EMBL" id="JABXWD010000054">
    <property type="protein sequence ID" value="MBV6340877.1"/>
    <property type="molecule type" value="Genomic_DNA"/>
</dbReference>
<name>A0ABS6RW72_9BACT</name>
<sequence>MPLNHEINFTMLFKEDTNMLVKNNEMLHKEKEDIYRSGLRSSIYQQIDDTGTKVNGENYYTHVVCNELYAAYFTTKHKDRLTIIDILRGSGSRSYCFNEETFKLLKDFRISSKIIHELMLLERDKELSEDEINKTLDSLCNVKIGKTTRVRILESAAIASYRKETGEELVKILVCDDAPQFKLITDKIALCWIHEGRHYKKLAPVMPHNRQALDTFLKEYWGYYKKLLKYKDEATENMAMELDKEFDRLFATRTGYNDLDNRIRKTQAKKNELLTVLEYHGVPLHNNNSELQERAQVRFLDVSLQSKTEEGARAKDAFLTKDILLLIYHEIETSSRRVDLKKQIVEITKPIMEHASLQNVYELQAAISSRIINRFVNTIGWDSVSVDKRPVCAYDGNSPKSIFTETGVKSPYKGDIRLDIAFPGDSFFIQWVKSLQGAFKANVEHTYGTGIPNEEANRKIGENIQKIKV</sequence>
<evidence type="ECO:0000313" key="2">
    <source>
        <dbReference type="Proteomes" id="UP001196980"/>
    </source>
</evidence>
<dbReference type="Proteomes" id="UP001196980">
    <property type="component" value="Unassembled WGS sequence"/>
</dbReference>
<evidence type="ECO:0000313" key="1">
    <source>
        <dbReference type="EMBL" id="MBV6340877.1"/>
    </source>
</evidence>
<accession>A0ABS6RW72</accession>
<dbReference type="InterPro" id="IPR017030">
    <property type="entry name" value="Vir_effector_SfrC"/>
</dbReference>
<protein>
    <submittedName>
        <fullName evidence="1">Transposase</fullName>
    </submittedName>
</protein>
<reference evidence="1 2" key="1">
    <citation type="journal article" date="2020" name="J Geophys Res Biogeosci">
        <title>Magnetotaxis as an Adaptation to Enable Bacterial Shuttling of Microbial Sulfur and Sulfur Cycling Across Aquatic Oxic#Anoxic Interfaces.</title>
        <authorList>
            <person name="Li J."/>
            <person name="Liu P."/>
            <person name="Wang J."/>
            <person name="Roberts A.P."/>
            <person name="Pan Y."/>
        </authorList>
    </citation>
    <scope>NUCLEOTIDE SEQUENCE [LARGE SCALE GENOMIC DNA]</scope>
    <source>
        <strain evidence="1 2">MYR-1_YQ</strain>
    </source>
</reference>
<comment type="caution">
    <text evidence="1">The sequence shown here is derived from an EMBL/GenBank/DDBJ whole genome shotgun (WGS) entry which is preliminary data.</text>
</comment>
<dbReference type="RefSeq" id="WP_218251494.1">
    <property type="nucleotide sequence ID" value="NZ_JABXWD010000054.1"/>
</dbReference>
<organism evidence="1 2">
    <name type="scientific">Candidatus Magnetobacterium casense</name>
    <dbReference type="NCBI Taxonomy" id="1455061"/>
    <lineage>
        <taxon>Bacteria</taxon>
        <taxon>Pseudomonadati</taxon>
        <taxon>Nitrospirota</taxon>
        <taxon>Thermodesulfovibrionia</taxon>
        <taxon>Thermodesulfovibrionales</taxon>
        <taxon>Candidatus Magnetobacteriaceae</taxon>
        <taxon>Candidatus Magnetobacterium</taxon>
    </lineage>
</organism>